<dbReference type="EMBL" id="QGNW01000029">
    <property type="protein sequence ID" value="RVX12027.1"/>
    <property type="molecule type" value="Genomic_DNA"/>
</dbReference>
<reference evidence="3 4" key="1">
    <citation type="journal article" date="2018" name="PLoS Genet.">
        <title>Population sequencing reveals clonal diversity and ancestral inbreeding in the grapevine cultivar Chardonnay.</title>
        <authorList>
            <person name="Roach M.J."/>
            <person name="Johnson D.L."/>
            <person name="Bohlmann J."/>
            <person name="van Vuuren H.J."/>
            <person name="Jones S.J."/>
            <person name="Pretorius I.S."/>
            <person name="Schmidt S.A."/>
            <person name="Borneman A.R."/>
        </authorList>
    </citation>
    <scope>NUCLEOTIDE SEQUENCE [LARGE SCALE GENOMIC DNA]</scope>
    <source>
        <strain evidence="4">cv. Chardonnay</strain>
        <tissue evidence="3">Leaf</tissue>
    </source>
</reference>
<feature type="transmembrane region" description="Helical" evidence="2">
    <location>
        <begin position="74"/>
        <end position="93"/>
    </location>
</feature>
<proteinExistence type="predicted"/>
<evidence type="ECO:0000256" key="2">
    <source>
        <dbReference type="SAM" id="Phobius"/>
    </source>
</evidence>
<feature type="region of interest" description="Disordered" evidence="1">
    <location>
        <begin position="1"/>
        <end position="33"/>
    </location>
</feature>
<evidence type="ECO:0008006" key="5">
    <source>
        <dbReference type="Google" id="ProtNLM"/>
    </source>
</evidence>
<dbReference type="Proteomes" id="UP000288805">
    <property type="component" value="Unassembled WGS sequence"/>
</dbReference>
<name>A0A438JSU3_VITVI</name>
<dbReference type="PANTHER" id="PTHR37741">
    <property type="entry name" value="TRANSMEMBRANE PROTEIN"/>
    <property type="match status" value="1"/>
</dbReference>
<evidence type="ECO:0000313" key="4">
    <source>
        <dbReference type="Proteomes" id="UP000288805"/>
    </source>
</evidence>
<gene>
    <name evidence="3" type="ORF">CK203_009635</name>
</gene>
<organism evidence="3 4">
    <name type="scientific">Vitis vinifera</name>
    <name type="common">Grape</name>
    <dbReference type="NCBI Taxonomy" id="29760"/>
    <lineage>
        <taxon>Eukaryota</taxon>
        <taxon>Viridiplantae</taxon>
        <taxon>Streptophyta</taxon>
        <taxon>Embryophyta</taxon>
        <taxon>Tracheophyta</taxon>
        <taxon>Spermatophyta</taxon>
        <taxon>Magnoliopsida</taxon>
        <taxon>eudicotyledons</taxon>
        <taxon>Gunneridae</taxon>
        <taxon>Pentapetalae</taxon>
        <taxon>rosids</taxon>
        <taxon>Vitales</taxon>
        <taxon>Vitaceae</taxon>
        <taxon>Viteae</taxon>
        <taxon>Vitis</taxon>
    </lineage>
</organism>
<dbReference type="PANTHER" id="PTHR37741:SF1">
    <property type="entry name" value="TRANSMEMBRANE PROTEIN"/>
    <property type="match status" value="1"/>
</dbReference>
<comment type="caution">
    <text evidence="3">The sequence shown here is derived from an EMBL/GenBank/DDBJ whole genome shotgun (WGS) entry which is preliminary data.</text>
</comment>
<keyword evidence="2" id="KW-0812">Transmembrane</keyword>
<accession>A0A438JSU3</accession>
<keyword evidence="2" id="KW-1133">Transmembrane helix</keyword>
<protein>
    <recommendedName>
        <fullName evidence="5">Transmembrane protein</fullName>
    </recommendedName>
</protein>
<keyword evidence="2" id="KW-0472">Membrane</keyword>
<evidence type="ECO:0000256" key="1">
    <source>
        <dbReference type="SAM" id="MobiDB-lite"/>
    </source>
</evidence>
<dbReference type="AlphaFoldDB" id="A0A438JSU3"/>
<sequence length="99" mass="10556">MASPKGMDGTPGASDETFPVADVQGELHPAQNKDFQVDPVSSDVATSLEYKEQAEAIRKKKDREKKDALQTLKSAIIVSGAILAAAGAVFVITKKLKEK</sequence>
<evidence type="ECO:0000313" key="3">
    <source>
        <dbReference type="EMBL" id="RVX12027.1"/>
    </source>
</evidence>